<reference evidence="3" key="1">
    <citation type="journal article" date="2023" name="Science">
        <title>Genome structures resolve the early diversification of teleost fishes.</title>
        <authorList>
            <person name="Parey E."/>
            <person name="Louis A."/>
            <person name="Montfort J."/>
            <person name="Bouchez O."/>
            <person name="Roques C."/>
            <person name="Iampietro C."/>
            <person name="Lluch J."/>
            <person name="Castinel A."/>
            <person name="Donnadieu C."/>
            <person name="Desvignes T."/>
            <person name="Floi Bucao C."/>
            <person name="Jouanno E."/>
            <person name="Wen M."/>
            <person name="Mejri S."/>
            <person name="Dirks R."/>
            <person name="Jansen H."/>
            <person name="Henkel C."/>
            <person name="Chen W.J."/>
            <person name="Zahm M."/>
            <person name="Cabau C."/>
            <person name="Klopp C."/>
            <person name="Thompson A.W."/>
            <person name="Robinson-Rechavi M."/>
            <person name="Braasch I."/>
            <person name="Lecointre G."/>
            <person name="Bobe J."/>
            <person name="Postlethwait J.H."/>
            <person name="Berthelot C."/>
            <person name="Roest Crollius H."/>
            <person name="Guiguen Y."/>
        </authorList>
    </citation>
    <scope>NUCLEOTIDE SEQUENCE</scope>
    <source>
        <strain evidence="3">NC1722</strain>
    </source>
</reference>
<dbReference type="EMBL" id="JAINUG010000006">
    <property type="protein sequence ID" value="KAJ8416372.1"/>
    <property type="molecule type" value="Genomic_DNA"/>
</dbReference>
<feature type="region of interest" description="Disordered" evidence="1">
    <location>
        <begin position="120"/>
        <end position="148"/>
    </location>
</feature>
<evidence type="ECO:0000256" key="1">
    <source>
        <dbReference type="SAM" id="MobiDB-lite"/>
    </source>
</evidence>
<proteinExistence type="predicted"/>
<comment type="caution">
    <text evidence="3">The sequence shown here is derived from an EMBL/GenBank/DDBJ whole genome shotgun (WGS) entry which is preliminary data.</text>
</comment>
<evidence type="ECO:0000313" key="3">
    <source>
        <dbReference type="EMBL" id="KAJ8416372.1"/>
    </source>
</evidence>
<dbReference type="AlphaFoldDB" id="A0AAD7T8R3"/>
<keyword evidence="2" id="KW-0472">Membrane</keyword>
<protein>
    <submittedName>
        <fullName evidence="3">Uncharacterized protein</fullName>
    </submittedName>
</protein>
<evidence type="ECO:0000313" key="4">
    <source>
        <dbReference type="Proteomes" id="UP001221898"/>
    </source>
</evidence>
<keyword evidence="2" id="KW-1133">Transmembrane helix</keyword>
<sequence length="183" mass="19163">MRTLALSANEPERAPSLAAPVRIKVTLACIRHIPPPIIVIAIIIIIIIIIKDFWPVSYVPFLYLSSPSPAFCRCAGLGTHIYSGSALGTGGKGASVTGNRGQCHSHPALGSRAHAKPVITVPKLPPDSPPPRSLQHRSHGNTPHSSAAELGIPKVIPTISHQAQAVPYKACPASDFCSPSTAA</sequence>
<feature type="compositionally biased region" description="Pro residues" evidence="1">
    <location>
        <begin position="123"/>
        <end position="132"/>
    </location>
</feature>
<evidence type="ECO:0000256" key="2">
    <source>
        <dbReference type="SAM" id="Phobius"/>
    </source>
</evidence>
<keyword evidence="4" id="KW-1185">Reference proteome</keyword>
<dbReference type="Proteomes" id="UP001221898">
    <property type="component" value="Unassembled WGS sequence"/>
</dbReference>
<name>A0AAD7T8R3_9TELE</name>
<feature type="transmembrane region" description="Helical" evidence="2">
    <location>
        <begin position="33"/>
        <end position="54"/>
    </location>
</feature>
<keyword evidence="2" id="KW-0812">Transmembrane</keyword>
<gene>
    <name evidence="3" type="ORF">AAFF_G00356600</name>
</gene>
<accession>A0AAD7T8R3</accession>
<organism evidence="3 4">
    <name type="scientific">Aldrovandia affinis</name>
    <dbReference type="NCBI Taxonomy" id="143900"/>
    <lineage>
        <taxon>Eukaryota</taxon>
        <taxon>Metazoa</taxon>
        <taxon>Chordata</taxon>
        <taxon>Craniata</taxon>
        <taxon>Vertebrata</taxon>
        <taxon>Euteleostomi</taxon>
        <taxon>Actinopterygii</taxon>
        <taxon>Neopterygii</taxon>
        <taxon>Teleostei</taxon>
        <taxon>Notacanthiformes</taxon>
        <taxon>Halosauridae</taxon>
        <taxon>Aldrovandia</taxon>
    </lineage>
</organism>